<keyword evidence="4" id="KW-1185">Reference proteome</keyword>
<dbReference type="EMBL" id="MU004198">
    <property type="protein sequence ID" value="KAF2489795.1"/>
    <property type="molecule type" value="Genomic_DNA"/>
</dbReference>
<keyword evidence="3" id="KW-0560">Oxidoreductase</keyword>
<dbReference type="Proteomes" id="UP000799750">
    <property type="component" value="Unassembled WGS sequence"/>
</dbReference>
<dbReference type="GO" id="GO:0046872">
    <property type="term" value="F:metal ion binding"/>
    <property type="evidence" value="ECO:0007669"/>
    <property type="project" value="UniProtKB-KW"/>
</dbReference>
<evidence type="ECO:0000256" key="1">
    <source>
        <dbReference type="ARBA" id="ARBA00022723"/>
    </source>
</evidence>
<dbReference type="AlphaFoldDB" id="A0A6A6QBM2"/>
<dbReference type="InterPro" id="IPR004360">
    <property type="entry name" value="Glyas_Fos-R_dOase_dom"/>
</dbReference>
<dbReference type="GO" id="GO:0004493">
    <property type="term" value="F:methylmalonyl-CoA epimerase activity"/>
    <property type="evidence" value="ECO:0007669"/>
    <property type="project" value="TreeGrafter"/>
</dbReference>
<dbReference type="OrthoDB" id="16820at2759"/>
<evidence type="ECO:0000313" key="4">
    <source>
        <dbReference type="Proteomes" id="UP000799750"/>
    </source>
</evidence>
<name>A0A6A6QBM2_9PEZI</name>
<organism evidence="3 4">
    <name type="scientific">Lophium mytilinum</name>
    <dbReference type="NCBI Taxonomy" id="390894"/>
    <lineage>
        <taxon>Eukaryota</taxon>
        <taxon>Fungi</taxon>
        <taxon>Dikarya</taxon>
        <taxon>Ascomycota</taxon>
        <taxon>Pezizomycotina</taxon>
        <taxon>Dothideomycetes</taxon>
        <taxon>Pleosporomycetidae</taxon>
        <taxon>Mytilinidiales</taxon>
        <taxon>Mytilinidiaceae</taxon>
        <taxon>Lophium</taxon>
    </lineage>
</organism>
<dbReference type="InterPro" id="IPR051785">
    <property type="entry name" value="MMCE/EMCE_epimerase"/>
</dbReference>
<feature type="domain" description="VOC" evidence="2">
    <location>
        <begin position="9"/>
        <end position="151"/>
    </location>
</feature>
<dbReference type="GO" id="GO:0051213">
    <property type="term" value="F:dioxygenase activity"/>
    <property type="evidence" value="ECO:0007669"/>
    <property type="project" value="UniProtKB-KW"/>
</dbReference>
<dbReference type="InterPro" id="IPR037523">
    <property type="entry name" value="VOC_core"/>
</dbReference>
<accession>A0A6A6QBM2</accession>
<protein>
    <submittedName>
        <fullName evidence="3">Glyoxalase/bleomycin resistance protein/dioxygenase</fullName>
    </submittedName>
</protein>
<dbReference type="PANTHER" id="PTHR43048">
    <property type="entry name" value="METHYLMALONYL-COA EPIMERASE"/>
    <property type="match status" value="1"/>
</dbReference>
<dbReference type="SUPFAM" id="SSF54593">
    <property type="entry name" value="Glyoxalase/Bleomycin resistance protein/Dihydroxybiphenyl dioxygenase"/>
    <property type="match status" value="1"/>
</dbReference>
<dbReference type="Pfam" id="PF00903">
    <property type="entry name" value="Glyoxalase"/>
    <property type="match status" value="1"/>
</dbReference>
<evidence type="ECO:0000313" key="3">
    <source>
        <dbReference type="EMBL" id="KAF2489795.1"/>
    </source>
</evidence>
<gene>
    <name evidence="3" type="ORF">BU16DRAFT_566897</name>
</gene>
<dbReference type="Gene3D" id="3.10.180.10">
    <property type="entry name" value="2,3-Dihydroxybiphenyl 1,2-Dioxygenase, domain 1"/>
    <property type="match status" value="1"/>
</dbReference>
<proteinExistence type="predicted"/>
<keyword evidence="1" id="KW-0479">Metal-binding</keyword>
<reference evidence="3" key="1">
    <citation type="journal article" date="2020" name="Stud. Mycol.">
        <title>101 Dothideomycetes genomes: a test case for predicting lifestyles and emergence of pathogens.</title>
        <authorList>
            <person name="Haridas S."/>
            <person name="Albert R."/>
            <person name="Binder M."/>
            <person name="Bloem J."/>
            <person name="Labutti K."/>
            <person name="Salamov A."/>
            <person name="Andreopoulos B."/>
            <person name="Baker S."/>
            <person name="Barry K."/>
            <person name="Bills G."/>
            <person name="Bluhm B."/>
            <person name="Cannon C."/>
            <person name="Castanera R."/>
            <person name="Culley D."/>
            <person name="Daum C."/>
            <person name="Ezra D."/>
            <person name="Gonzalez J."/>
            <person name="Henrissat B."/>
            <person name="Kuo A."/>
            <person name="Liang C."/>
            <person name="Lipzen A."/>
            <person name="Lutzoni F."/>
            <person name="Magnuson J."/>
            <person name="Mondo S."/>
            <person name="Nolan M."/>
            <person name="Ohm R."/>
            <person name="Pangilinan J."/>
            <person name="Park H.-J."/>
            <person name="Ramirez L."/>
            <person name="Alfaro M."/>
            <person name="Sun H."/>
            <person name="Tritt A."/>
            <person name="Yoshinaga Y."/>
            <person name="Zwiers L.-H."/>
            <person name="Turgeon B."/>
            <person name="Goodwin S."/>
            <person name="Spatafora J."/>
            <person name="Crous P."/>
            <person name="Grigoriev I."/>
        </authorList>
    </citation>
    <scope>NUCLEOTIDE SEQUENCE</scope>
    <source>
        <strain evidence="3">CBS 269.34</strain>
    </source>
</reference>
<keyword evidence="3" id="KW-0223">Dioxygenase</keyword>
<dbReference type="PANTHER" id="PTHR43048:SF6">
    <property type="entry name" value="BLR8189 PROTEIN"/>
    <property type="match status" value="1"/>
</dbReference>
<dbReference type="GO" id="GO:0046491">
    <property type="term" value="P:L-methylmalonyl-CoA metabolic process"/>
    <property type="evidence" value="ECO:0007669"/>
    <property type="project" value="TreeGrafter"/>
</dbReference>
<dbReference type="InterPro" id="IPR029068">
    <property type="entry name" value="Glyas_Bleomycin-R_OHBP_Dase"/>
</dbReference>
<evidence type="ECO:0000259" key="2">
    <source>
        <dbReference type="PROSITE" id="PS51819"/>
    </source>
</evidence>
<dbReference type="PROSITE" id="PS51819">
    <property type="entry name" value="VOC"/>
    <property type="match status" value="1"/>
</dbReference>
<sequence length="161" mass="17781">MSPPIHNHVFNHVAISVANCDEAVEWYSEVFGFRRIRNDRTTTRTETPSGPIFKIYGGTLHAVKIAWLGTGNSVGFEIFEFIDPPHEPAPSFQYNRAGFFHIAVTAPDPDETCARAVKEGGKQVGETIAMGKEKALYLTDPWGNVVEVLSCSFEHLMANVG</sequence>